<comment type="subunit">
    <text evidence="10">Catalytic component of the tRNA-splicing ligase complex.</text>
</comment>
<feature type="binding site" evidence="10 12">
    <location>
        <begin position="232"/>
        <end position="236"/>
    </location>
    <ligand>
        <name>GMP</name>
        <dbReference type="ChEBI" id="CHEBI:58115"/>
    </ligand>
</feature>
<feature type="binding site" evidence="10">
    <location>
        <position position="128"/>
    </location>
    <ligand>
        <name>Mn(2+)</name>
        <dbReference type="ChEBI" id="CHEBI:29035"/>
        <label>1</label>
    </ligand>
</feature>
<comment type="miscellaneous">
    <text evidence="10">Ligation probably proceeds through 3 nucleotidyl transfer steps, with 2',3'-cyclic phosphate termini being hydrolyzed to 3'-P termini in a step that precedes 3'-P activation with GMP. In the first nucleotidyl transfer step, RTCB reacts with GTP to form a covalent RTCB-histidine-GMP intermediate with release of PPi; in the second step, the GMP moiety is transferred to the RNA 3'-P; in the third step, the 5'-OH from the opposite RNA strand attacks the activated 3'-P to form a 3',5'-phosphodiester bond and release GMP.</text>
</comment>
<evidence type="ECO:0000256" key="13">
    <source>
        <dbReference type="PIRSR" id="PIRSR601233-3"/>
    </source>
</evidence>
<evidence type="ECO:0000256" key="2">
    <source>
        <dbReference type="ARBA" id="ARBA00022598"/>
    </source>
</evidence>
<dbReference type="GO" id="GO:0006388">
    <property type="term" value="P:tRNA splicing, via endonucleolytic cleavage and ligation"/>
    <property type="evidence" value="ECO:0007669"/>
    <property type="project" value="UniProtKB-UniRule"/>
</dbReference>
<keyword evidence="4 10" id="KW-0479">Metal-binding</keyword>
<dbReference type="InterPro" id="IPR027513">
    <property type="entry name" value="RtcB_euk"/>
</dbReference>
<feature type="active site" description="GMP-histidine intermediate" evidence="10 11">
    <location>
        <position position="434"/>
    </location>
</feature>
<dbReference type="EC" id="6.5.1.8" evidence="10"/>
<organism evidence="14 15">
    <name type="scientific">Elliptochloris bilobata</name>
    <dbReference type="NCBI Taxonomy" id="381761"/>
    <lineage>
        <taxon>Eukaryota</taxon>
        <taxon>Viridiplantae</taxon>
        <taxon>Chlorophyta</taxon>
        <taxon>core chlorophytes</taxon>
        <taxon>Trebouxiophyceae</taxon>
        <taxon>Trebouxiophyceae incertae sedis</taxon>
        <taxon>Elliptochloris clade</taxon>
        <taxon>Elliptochloris</taxon>
    </lineage>
</organism>
<reference evidence="14 15" key="1">
    <citation type="journal article" date="2024" name="Nat. Commun.">
        <title>Phylogenomics reveals the evolutionary origins of lichenization in chlorophyte algae.</title>
        <authorList>
            <person name="Puginier C."/>
            <person name="Libourel C."/>
            <person name="Otte J."/>
            <person name="Skaloud P."/>
            <person name="Haon M."/>
            <person name="Grisel S."/>
            <person name="Petersen M."/>
            <person name="Berrin J.G."/>
            <person name="Delaux P.M."/>
            <person name="Dal Grande F."/>
            <person name="Keller J."/>
        </authorList>
    </citation>
    <scope>NUCLEOTIDE SEQUENCE [LARGE SCALE GENOMIC DNA]</scope>
    <source>
        <strain evidence="14 15">SAG 245.80</strain>
    </source>
</reference>
<protein>
    <recommendedName>
        <fullName evidence="10">RNA-splicing ligase RtcB homolog</fullName>
        <ecNumber evidence="10">6.5.1.8</ecNumber>
    </recommendedName>
    <alternativeName>
        <fullName evidence="10">3'-phosphate/5'-hydroxy nucleic acid ligase</fullName>
    </alternativeName>
</protein>
<comment type="cofactor">
    <cofactor evidence="10 13">
        <name>Mn(2+)</name>
        <dbReference type="ChEBI" id="CHEBI:29035"/>
    </cofactor>
    <text evidence="10 13">Binds 2 manganese ions per subunit.</text>
</comment>
<evidence type="ECO:0000256" key="10">
    <source>
        <dbReference type="HAMAP-Rule" id="MF_03144"/>
    </source>
</evidence>
<dbReference type="Pfam" id="PF01139">
    <property type="entry name" value="RtcB"/>
    <property type="match status" value="1"/>
</dbReference>
<feature type="binding site" evidence="10 13">
    <location>
        <position position="233"/>
    </location>
    <ligand>
        <name>Mn(2+)</name>
        <dbReference type="ChEBI" id="CHEBI:29035"/>
        <label>1</label>
    </ligand>
</feature>
<dbReference type="HAMAP" id="MF_03144">
    <property type="entry name" value="RtcB_euk"/>
    <property type="match status" value="1"/>
</dbReference>
<dbReference type="GO" id="GO:0005525">
    <property type="term" value="F:GTP binding"/>
    <property type="evidence" value="ECO:0007669"/>
    <property type="project" value="UniProtKB-KW"/>
</dbReference>
<feature type="binding site" evidence="10 12">
    <location>
        <position position="415"/>
    </location>
    <ligand>
        <name>GMP</name>
        <dbReference type="ChEBI" id="CHEBI:58115"/>
    </ligand>
</feature>
<feature type="binding site" evidence="10 12">
    <location>
        <position position="510"/>
    </location>
    <ligand>
        <name>GMP</name>
        <dbReference type="ChEBI" id="CHEBI:58115"/>
    </ligand>
</feature>
<comment type="function">
    <text evidence="10">Catalytic subunit of the tRNA-splicing ligase complex that acts by directly joining spliced tRNA halves to mature-sized tRNAs by incorporating the precursor-derived splice junction phosphate into the mature tRNA as a canonical 3',5'-phosphodiester. May act as an RNA ligase with broad substrate specificity, and may function toward other RNAs.</text>
</comment>
<feature type="binding site" evidence="10 13">
    <location>
        <position position="125"/>
    </location>
    <ligand>
        <name>Mn(2+)</name>
        <dbReference type="ChEBI" id="CHEBI:29035"/>
        <label>1</label>
    </ligand>
</feature>
<sequence>MPAVPAGPRTYEEELEFIEQVSDVEWCVRPGFVPGMNVPGVFYVNAALRELIFEELQIFAQRAQHGGFLPAVKQVANVAALPGIVQRSIALPDMHSGYGFAIGNVAAFDMADPRAVVSPGGVGFDINCGVRLIRTNLSEADLEGRKEALAQALFDHIPVGVGSQGIIPTTAADLEAALEMGMDWSLREGYAWAEDKEHCEEYGRMLGADPTKVSLRAKKRGLPQMGTLGAGNHYAEIQVVEHVFDAAAARKMGINRVGQVCVMIHSGSRGLGHQVATDALTAMERAMARDGIHVNDRQLACARINSQEGQDYLAAMACAANYAWVNRASMTFLCRQAFAKVFGRSPAELDMHLVYDVSHNIAKVEQHMVDGELKQLLVHRKGSTRAFPPHHPLIPVDYQLTGQPVLIGGTMGTHSYVLTGTAKGMAETFGSTCHGAGRARSRNSSRRQLNYQEVLDSLKAKGIAIRVASPKLVMEEAPESYKDVSAVVDTCHQAGISKKAVRLRPVAVIKG</sequence>
<dbReference type="InterPro" id="IPR001233">
    <property type="entry name" value="RtcB"/>
</dbReference>
<accession>A0AAW1RLT8</accession>
<dbReference type="InterPro" id="IPR036025">
    <property type="entry name" value="RtcB-like_sf"/>
</dbReference>
<evidence type="ECO:0000256" key="8">
    <source>
        <dbReference type="ARBA" id="ARBA00047746"/>
    </source>
</evidence>
<dbReference type="GO" id="GO:0046872">
    <property type="term" value="F:metal ion binding"/>
    <property type="evidence" value="ECO:0007669"/>
    <property type="project" value="UniProtKB-KW"/>
</dbReference>
<evidence type="ECO:0000256" key="4">
    <source>
        <dbReference type="ARBA" id="ARBA00022723"/>
    </source>
</evidence>
<dbReference type="GO" id="GO:0003972">
    <property type="term" value="F:RNA ligase (ATP) activity"/>
    <property type="evidence" value="ECO:0007669"/>
    <property type="project" value="TreeGrafter"/>
</dbReference>
<evidence type="ECO:0000256" key="3">
    <source>
        <dbReference type="ARBA" id="ARBA00022694"/>
    </source>
</evidence>
<keyword evidence="5 10" id="KW-0547">Nucleotide-binding</keyword>
<dbReference type="Gene3D" id="3.90.1860.10">
    <property type="entry name" value="tRNA-splicing ligase RtcB"/>
    <property type="match status" value="1"/>
</dbReference>
<dbReference type="GO" id="GO:0170057">
    <property type="term" value="F:RNA ligase (GTP) activity"/>
    <property type="evidence" value="ECO:0007669"/>
    <property type="project" value="UniProtKB-EC"/>
</dbReference>
<feature type="binding site" evidence="10 12">
    <location>
        <begin position="408"/>
        <end position="411"/>
    </location>
    <ligand>
        <name>GMP</name>
        <dbReference type="ChEBI" id="CHEBI:58115"/>
    </ligand>
</feature>
<comment type="caution">
    <text evidence="14">The sequence shown here is derived from an EMBL/GenBank/DDBJ whole genome shotgun (WGS) entry which is preliminary data.</text>
</comment>
<dbReference type="AlphaFoldDB" id="A0AAW1RLT8"/>
<dbReference type="FunFam" id="3.90.1860.10:FF:000001">
    <property type="entry name" value="tRNA-splicing ligase RtcB homolog"/>
    <property type="match status" value="1"/>
</dbReference>
<proteinExistence type="inferred from homology"/>
<comment type="catalytic activity">
    <reaction evidence="8 10">
        <text>a 3'-end 3'-phospho-ribonucleotide-RNA + a 5'-end dephospho-ribonucleoside-RNA + GTP = a ribonucleotidyl-ribonucleotide-RNA + GMP + diphosphate</text>
        <dbReference type="Rhea" id="RHEA:68076"/>
        <dbReference type="Rhea" id="RHEA-COMP:10463"/>
        <dbReference type="Rhea" id="RHEA-COMP:13936"/>
        <dbReference type="Rhea" id="RHEA-COMP:17355"/>
        <dbReference type="ChEBI" id="CHEBI:33019"/>
        <dbReference type="ChEBI" id="CHEBI:37565"/>
        <dbReference type="ChEBI" id="CHEBI:58115"/>
        <dbReference type="ChEBI" id="CHEBI:83062"/>
        <dbReference type="ChEBI" id="CHEBI:138284"/>
        <dbReference type="ChEBI" id="CHEBI:173118"/>
        <dbReference type="EC" id="6.5.1.8"/>
    </reaction>
</comment>
<feature type="binding site" evidence="10">
    <location>
        <position position="128"/>
    </location>
    <ligand>
        <name>Mn(2+)</name>
        <dbReference type="ChEBI" id="CHEBI:29035"/>
        <label>2</label>
    </ligand>
</feature>
<evidence type="ECO:0000256" key="6">
    <source>
        <dbReference type="ARBA" id="ARBA00023134"/>
    </source>
</evidence>
<evidence type="ECO:0000256" key="1">
    <source>
        <dbReference type="ARBA" id="ARBA00008071"/>
    </source>
</evidence>
<evidence type="ECO:0000256" key="5">
    <source>
        <dbReference type="ARBA" id="ARBA00022741"/>
    </source>
</evidence>
<gene>
    <name evidence="14" type="ORF">WJX81_002524</name>
</gene>
<comment type="catalytic activity">
    <reaction evidence="9 10">
        <text>a 3'-end 2',3'-cyclophospho-ribonucleotide-RNA + a 5'-end dephospho-ribonucleoside-RNA + GTP + H2O = a ribonucleotidyl-ribonucleotide-RNA + GMP + diphosphate + H(+)</text>
        <dbReference type="Rhea" id="RHEA:68080"/>
        <dbReference type="Rhea" id="RHEA-COMP:10464"/>
        <dbReference type="Rhea" id="RHEA-COMP:13936"/>
        <dbReference type="Rhea" id="RHEA-COMP:17355"/>
        <dbReference type="ChEBI" id="CHEBI:15377"/>
        <dbReference type="ChEBI" id="CHEBI:15378"/>
        <dbReference type="ChEBI" id="CHEBI:33019"/>
        <dbReference type="ChEBI" id="CHEBI:37565"/>
        <dbReference type="ChEBI" id="CHEBI:58115"/>
        <dbReference type="ChEBI" id="CHEBI:83064"/>
        <dbReference type="ChEBI" id="CHEBI:138284"/>
        <dbReference type="ChEBI" id="CHEBI:173118"/>
        <dbReference type="EC" id="6.5.1.8"/>
    </reaction>
</comment>
<evidence type="ECO:0000313" key="14">
    <source>
        <dbReference type="EMBL" id="KAK9834990.1"/>
    </source>
</evidence>
<keyword evidence="2 10" id="KW-0436">Ligase</keyword>
<feature type="binding site" evidence="10 13">
    <location>
        <position position="359"/>
    </location>
    <ligand>
        <name>Mn(2+)</name>
        <dbReference type="ChEBI" id="CHEBI:29035"/>
        <label>2</label>
    </ligand>
</feature>
<feature type="binding site" evidence="10 12">
    <location>
        <begin position="434"/>
        <end position="437"/>
    </location>
    <ligand>
        <name>GMP</name>
        <dbReference type="ChEBI" id="CHEBI:58115"/>
    </ligand>
</feature>
<keyword evidence="7 10" id="KW-0464">Manganese</keyword>
<evidence type="ECO:0000256" key="7">
    <source>
        <dbReference type="ARBA" id="ARBA00023211"/>
    </source>
</evidence>
<dbReference type="PANTHER" id="PTHR11118:SF1">
    <property type="entry name" value="RNA-SPLICING LIGASE RTCB HOMOLOG"/>
    <property type="match status" value="1"/>
</dbReference>
<dbReference type="SUPFAM" id="SSF103365">
    <property type="entry name" value="Hypothetical protein PH1602"/>
    <property type="match status" value="1"/>
</dbReference>
<dbReference type="PANTHER" id="PTHR11118">
    <property type="entry name" value="RNA-SPLICING LIGASE RTCB HOMOLOG"/>
    <property type="match status" value="1"/>
</dbReference>
<evidence type="ECO:0000256" key="12">
    <source>
        <dbReference type="PIRSR" id="PIRSR601233-2"/>
    </source>
</evidence>
<evidence type="ECO:0000313" key="15">
    <source>
        <dbReference type="Proteomes" id="UP001445335"/>
    </source>
</evidence>
<feature type="binding site" evidence="10 12">
    <location>
        <begin position="359"/>
        <end position="360"/>
    </location>
    <ligand>
        <name>GMP</name>
        <dbReference type="ChEBI" id="CHEBI:58115"/>
    </ligand>
</feature>
<dbReference type="GO" id="GO:0005634">
    <property type="term" value="C:nucleus"/>
    <property type="evidence" value="ECO:0007669"/>
    <property type="project" value="TreeGrafter"/>
</dbReference>
<keyword evidence="6 10" id="KW-0342">GTP-binding</keyword>
<dbReference type="GO" id="GO:0072669">
    <property type="term" value="C:tRNA-splicing ligase complex"/>
    <property type="evidence" value="ECO:0007669"/>
    <property type="project" value="UniProtKB-UniRule"/>
</dbReference>
<name>A0AAW1RLT8_9CHLO</name>
<evidence type="ECO:0000256" key="11">
    <source>
        <dbReference type="PIRSR" id="PIRSR601233-1"/>
    </source>
</evidence>
<dbReference type="EMBL" id="JALJOU010000030">
    <property type="protein sequence ID" value="KAK9834990.1"/>
    <property type="molecule type" value="Genomic_DNA"/>
</dbReference>
<feature type="binding site" evidence="10 13">
    <location>
        <position position="265"/>
    </location>
    <ligand>
        <name>Mn(2+)</name>
        <dbReference type="ChEBI" id="CHEBI:29035"/>
        <label>2</label>
    </ligand>
</feature>
<dbReference type="Proteomes" id="UP001445335">
    <property type="component" value="Unassembled WGS sequence"/>
</dbReference>
<keyword evidence="15" id="KW-1185">Reference proteome</keyword>
<evidence type="ECO:0000256" key="9">
    <source>
        <dbReference type="ARBA" id="ARBA00049514"/>
    </source>
</evidence>
<dbReference type="PROSITE" id="PS01288">
    <property type="entry name" value="UPF0027"/>
    <property type="match status" value="1"/>
</dbReference>
<comment type="similarity">
    <text evidence="1 10">Belongs to the RtcB family.</text>
</comment>
<keyword evidence="3 10" id="KW-0819">tRNA processing</keyword>